<feature type="compositionally biased region" description="Basic and acidic residues" evidence="1">
    <location>
        <begin position="1"/>
        <end position="26"/>
    </location>
</feature>
<dbReference type="EMBL" id="JAIWYP010000004">
    <property type="protein sequence ID" value="KAH3839465.1"/>
    <property type="molecule type" value="Genomic_DNA"/>
</dbReference>
<name>A0A9D4KGH8_DREPO</name>
<evidence type="ECO:0000256" key="1">
    <source>
        <dbReference type="SAM" id="MobiDB-lite"/>
    </source>
</evidence>
<organism evidence="2 3">
    <name type="scientific">Dreissena polymorpha</name>
    <name type="common">Zebra mussel</name>
    <name type="synonym">Mytilus polymorpha</name>
    <dbReference type="NCBI Taxonomy" id="45954"/>
    <lineage>
        <taxon>Eukaryota</taxon>
        <taxon>Metazoa</taxon>
        <taxon>Spiralia</taxon>
        <taxon>Lophotrochozoa</taxon>
        <taxon>Mollusca</taxon>
        <taxon>Bivalvia</taxon>
        <taxon>Autobranchia</taxon>
        <taxon>Heteroconchia</taxon>
        <taxon>Euheterodonta</taxon>
        <taxon>Imparidentia</taxon>
        <taxon>Neoheterodontei</taxon>
        <taxon>Myida</taxon>
        <taxon>Dreissenoidea</taxon>
        <taxon>Dreissenidae</taxon>
        <taxon>Dreissena</taxon>
    </lineage>
</organism>
<accession>A0A9D4KGH8</accession>
<protein>
    <submittedName>
        <fullName evidence="2">Uncharacterized protein</fullName>
    </submittedName>
</protein>
<reference evidence="2" key="1">
    <citation type="journal article" date="2019" name="bioRxiv">
        <title>The Genome of the Zebra Mussel, Dreissena polymorpha: A Resource for Invasive Species Research.</title>
        <authorList>
            <person name="McCartney M.A."/>
            <person name="Auch B."/>
            <person name="Kono T."/>
            <person name="Mallez S."/>
            <person name="Zhang Y."/>
            <person name="Obille A."/>
            <person name="Becker A."/>
            <person name="Abrahante J.E."/>
            <person name="Garbe J."/>
            <person name="Badalamenti J.P."/>
            <person name="Herman A."/>
            <person name="Mangelson H."/>
            <person name="Liachko I."/>
            <person name="Sullivan S."/>
            <person name="Sone E.D."/>
            <person name="Koren S."/>
            <person name="Silverstein K.A.T."/>
            <person name="Beckman K.B."/>
            <person name="Gohl D.M."/>
        </authorList>
    </citation>
    <scope>NUCLEOTIDE SEQUENCE</scope>
    <source>
        <strain evidence="2">Duluth1</strain>
        <tissue evidence="2">Whole animal</tissue>
    </source>
</reference>
<keyword evidence="3" id="KW-1185">Reference proteome</keyword>
<sequence>MLKMADTGKETSLKSEKSSDKSKTSDVQKTTRLSTKNTKTDNSESNQILTFLKNIQVQMKKNDDKVNGLVKRLDAIEHYDYEQCEQYDEEYNNTKEPLCIKRPSDDQNNNTVDDSRFSSLAKRFKGHEITDIAINENLATTVTYFFRKGIDAEQYNTILKDPALSTPENC</sequence>
<evidence type="ECO:0000313" key="3">
    <source>
        <dbReference type="Proteomes" id="UP000828390"/>
    </source>
</evidence>
<reference evidence="2" key="2">
    <citation type="submission" date="2020-11" db="EMBL/GenBank/DDBJ databases">
        <authorList>
            <person name="McCartney M.A."/>
            <person name="Auch B."/>
            <person name="Kono T."/>
            <person name="Mallez S."/>
            <person name="Becker A."/>
            <person name="Gohl D.M."/>
            <person name="Silverstein K.A.T."/>
            <person name="Koren S."/>
            <person name="Bechman K.B."/>
            <person name="Herman A."/>
            <person name="Abrahante J.E."/>
            <person name="Garbe J."/>
        </authorList>
    </citation>
    <scope>NUCLEOTIDE SEQUENCE</scope>
    <source>
        <strain evidence="2">Duluth1</strain>
        <tissue evidence="2">Whole animal</tissue>
    </source>
</reference>
<feature type="region of interest" description="Disordered" evidence="1">
    <location>
        <begin position="1"/>
        <end position="43"/>
    </location>
</feature>
<gene>
    <name evidence="2" type="ORF">DPMN_112896</name>
</gene>
<dbReference type="Proteomes" id="UP000828390">
    <property type="component" value="Unassembled WGS sequence"/>
</dbReference>
<comment type="caution">
    <text evidence="2">The sequence shown here is derived from an EMBL/GenBank/DDBJ whole genome shotgun (WGS) entry which is preliminary data.</text>
</comment>
<dbReference type="AlphaFoldDB" id="A0A9D4KGH8"/>
<proteinExistence type="predicted"/>
<evidence type="ECO:0000313" key="2">
    <source>
        <dbReference type="EMBL" id="KAH3839465.1"/>
    </source>
</evidence>